<organism evidence="1 2">
    <name type="scientific">Nocardioides vastitatis</name>
    <dbReference type="NCBI Taxonomy" id="2568655"/>
    <lineage>
        <taxon>Bacteria</taxon>
        <taxon>Bacillati</taxon>
        <taxon>Actinomycetota</taxon>
        <taxon>Actinomycetes</taxon>
        <taxon>Propionibacteriales</taxon>
        <taxon>Nocardioidaceae</taxon>
        <taxon>Nocardioides</taxon>
    </lineage>
</organism>
<evidence type="ECO:0000313" key="2">
    <source>
        <dbReference type="Proteomes" id="UP001596072"/>
    </source>
</evidence>
<evidence type="ECO:0008006" key="3">
    <source>
        <dbReference type="Google" id="ProtNLM"/>
    </source>
</evidence>
<name>A0ABW0ZLS3_9ACTN</name>
<accession>A0ABW0ZLS3</accession>
<evidence type="ECO:0000313" key="1">
    <source>
        <dbReference type="EMBL" id="MFC5729405.1"/>
    </source>
</evidence>
<gene>
    <name evidence="1" type="ORF">ACFPQB_10800</name>
</gene>
<dbReference type="EMBL" id="JBHSNS010000004">
    <property type="protein sequence ID" value="MFC5729405.1"/>
    <property type="molecule type" value="Genomic_DNA"/>
</dbReference>
<keyword evidence="2" id="KW-1185">Reference proteome</keyword>
<protein>
    <recommendedName>
        <fullName evidence="3">Secreted protein</fullName>
    </recommendedName>
</protein>
<sequence length="105" mass="10970">MELAFASRLFLCLFVSVVANVTLVLLLLASAQPDLAPNPVPAAPEQEPTTISESGVRWDPCAAVGWRHRPGAIGTEVVGASAFSKNSHPTPTKVPGAGHVLARCE</sequence>
<dbReference type="RefSeq" id="WP_136432972.1">
    <property type="nucleotide sequence ID" value="NZ_JBHSNS010000004.1"/>
</dbReference>
<proteinExistence type="predicted"/>
<comment type="caution">
    <text evidence="1">The sequence shown here is derived from an EMBL/GenBank/DDBJ whole genome shotgun (WGS) entry which is preliminary data.</text>
</comment>
<reference evidence="2" key="1">
    <citation type="journal article" date="2019" name="Int. J. Syst. Evol. Microbiol.">
        <title>The Global Catalogue of Microorganisms (GCM) 10K type strain sequencing project: providing services to taxonomists for standard genome sequencing and annotation.</title>
        <authorList>
            <consortium name="The Broad Institute Genomics Platform"/>
            <consortium name="The Broad Institute Genome Sequencing Center for Infectious Disease"/>
            <person name="Wu L."/>
            <person name="Ma J."/>
        </authorList>
    </citation>
    <scope>NUCLEOTIDE SEQUENCE [LARGE SCALE GENOMIC DNA]</scope>
    <source>
        <strain evidence="2">YIM 94188</strain>
    </source>
</reference>
<dbReference type="Proteomes" id="UP001596072">
    <property type="component" value="Unassembled WGS sequence"/>
</dbReference>